<dbReference type="Pfam" id="PF01243">
    <property type="entry name" value="PNPOx_N"/>
    <property type="match status" value="1"/>
</dbReference>
<evidence type="ECO:0000259" key="2">
    <source>
        <dbReference type="Pfam" id="PF01243"/>
    </source>
</evidence>
<comment type="caution">
    <text evidence="3">The sequence shown here is derived from an EMBL/GenBank/DDBJ whole genome shotgun (WGS) entry which is preliminary data.</text>
</comment>
<accession>A0ABN3LQ90</accession>
<evidence type="ECO:0000256" key="1">
    <source>
        <dbReference type="ARBA" id="ARBA00023002"/>
    </source>
</evidence>
<dbReference type="InterPro" id="IPR012349">
    <property type="entry name" value="Split_barrel_FMN-bd"/>
</dbReference>
<protein>
    <recommendedName>
        <fullName evidence="2">Pyridoxamine 5'-phosphate oxidase N-terminal domain-containing protein</fullName>
    </recommendedName>
</protein>
<dbReference type="PANTHER" id="PTHR35176:SF11">
    <property type="entry name" value="PYRIDOXAMINE 5'-PHOSPHATE OXIDASE FAMILY PROTEIN"/>
    <property type="match status" value="1"/>
</dbReference>
<dbReference type="InterPro" id="IPR052019">
    <property type="entry name" value="F420H2_bilvrd_red/Heme_oxyg"/>
</dbReference>
<dbReference type="InterPro" id="IPR019965">
    <property type="entry name" value="PPOX_F420-dep_Rv2061_put"/>
</dbReference>
<dbReference type="PANTHER" id="PTHR35176">
    <property type="entry name" value="HEME OXYGENASE HI_0854-RELATED"/>
    <property type="match status" value="1"/>
</dbReference>
<sequence length="212" mass="23227">MVAMFPSRAVPEPARHEVDIGRRVVDCPRGTESCPPCGAAVWRGVSIPTGPRVRVCPVVRTGGRGPRIAGGVAGVRGRRLADVIPEALRHGRYVSLTTFRKNGTGVATPVWYAVDGGELYVWTREDSWKVKRLRRDSRVVVTACDVRGRVAEGAVGVEGTARLLDDVKGVRKLMARKYGWQFWMADLPATLVRLGKRPHVGIAVRFPAEKPL</sequence>
<reference evidence="3 4" key="1">
    <citation type="journal article" date="2019" name="Int. J. Syst. Evol. Microbiol.">
        <title>The Global Catalogue of Microorganisms (GCM) 10K type strain sequencing project: providing services to taxonomists for standard genome sequencing and annotation.</title>
        <authorList>
            <consortium name="The Broad Institute Genomics Platform"/>
            <consortium name="The Broad Institute Genome Sequencing Center for Infectious Disease"/>
            <person name="Wu L."/>
            <person name="Ma J."/>
        </authorList>
    </citation>
    <scope>NUCLEOTIDE SEQUENCE [LARGE SCALE GENOMIC DNA]</scope>
    <source>
        <strain evidence="3 4">JCM 5062</strain>
    </source>
</reference>
<dbReference type="EMBL" id="BAAASR010000013">
    <property type="protein sequence ID" value="GAA2488354.1"/>
    <property type="molecule type" value="Genomic_DNA"/>
</dbReference>
<feature type="domain" description="Pyridoxamine 5'-phosphate oxidase N-terminal" evidence="2">
    <location>
        <begin position="84"/>
        <end position="180"/>
    </location>
</feature>
<organism evidence="3 4">
    <name type="scientific">Streptomyces gobitricini</name>
    <dbReference type="NCBI Taxonomy" id="68211"/>
    <lineage>
        <taxon>Bacteria</taxon>
        <taxon>Bacillati</taxon>
        <taxon>Actinomycetota</taxon>
        <taxon>Actinomycetes</taxon>
        <taxon>Kitasatosporales</taxon>
        <taxon>Streptomycetaceae</taxon>
        <taxon>Streptomyces</taxon>
    </lineage>
</organism>
<dbReference type="NCBIfam" id="TIGR03666">
    <property type="entry name" value="Rv2061_F420"/>
    <property type="match status" value="1"/>
</dbReference>
<name>A0ABN3LQ90_9ACTN</name>
<gene>
    <name evidence="3" type="ORF">GCM10010393_19630</name>
</gene>
<dbReference type="Gene3D" id="2.30.110.10">
    <property type="entry name" value="Electron Transport, Fmn-binding Protein, Chain A"/>
    <property type="match status" value="1"/>
</dbReference>
<dbReference type="SUPFAM" id="SSF50475">
    <property type="entry name" value="FMN-binding split barrel"/>
    <property type="match status" value="1"/>
</dbReference>
<dbReference type="InterPro" id="IPR011576">
    <property type="entry name" value="Pyridox_Oxase_N"/>
</dbReference>
<dbReference type="Proteomes" id="UP001499942">
    <property type="component" value="Unassembled WGS sequence"/>
</dbReference>
<proteinExistence type="predicted"/>
<keyword evidence="1" id="KW-0560">Oxidoreductase</keyword>
<evidence type="ECO:0000313" key="4">
    <source>
        <dbReference type="Proteomes" id="UP001499942"/>
    </source>
</evidence>
<evidence type="ECO:0000313" key="3">
    <source>
        <dbReference type="EMBL" id="GAA2488354.1"/>
    </source>
</evidence>
<keyword evidence="4" id="KW-1185">Reference proteome</keyword>